<dbReference type="EMBL" id="JAUTXU010000260">
    <property type="protein sequence ID" value="KAK3691648.1"/>
    <property type="molecule type" value="Genomic_DNA"/>
</dbReference>
<accession>A0ACC3MGW1</accession>
<keyword evidence="2" id="KW-1185">Reference proteome</keyword>
<name>A0ACC3MGW1_9PEZI</name>
<evidence type="ECO:0000313" key="2">
    <source>
        <dbReference type="Proteomes" id="UP001281147"/>
    </source>
</evidence>
<proteinExistence type="predicted"/>
<evidence type="ECO:0000313" key="1">
    <source>
        <dbReference type="EMBL" id="KAK3691648.1"/>
    </source>
</evidence>
<sequence>MAQQHGLEWREEVFGLAPRWTIEPDTAVIEALCRRHLQIERDARCEVAFYAQGGFNKLYKIDTNERVAVMRIALPVDPKHKTASEVATIKFLRTKTKMPLPEIIAFDESNDNDLGLEWILMDFIPGCELRFAWRKMPMSKKELLVKQLAMYQSELLDQTFEQIGSIHGISEDGTAELGSMVAMYFFWGDRLGYQSPRGPFESSFPWLSARLNLVIEEQTHTLTKLDDEDEIEDAETSKLLAGQLLGILSEVFTQNEVELSVILHDDISLQNILVDEEGAIAAIVDWECVSALPLWRTCRAPHFLEGRVRNEEPLRDRYASDSPSDYERGLDRYSRAPLDNEGVNSLYWEHLMVWESSTLRKVFFSEMERLKPEWAQLRTRGELKNGFEEAVSNCDQPLRHRSVRLWLEAYRAGESFNMGASLVE</sequence>
<organism evidence="1 2">
    <name type="scientific">Vermiconidia calcicola</name>
    <dbReference type="NCBI Taxonomy" id="1690605"/>
    <lineage>
        <taxon>Eukaryota</taxon>
        <taxon>Fungi</taxon>
        <taxon>Dikarya</taxon>
        <taxon>Ascomycota</taxon>
        <taxon>Pezizomycotina</taxon>
        <taxon>Dothideomycetes</taxon>
        <taxon>Dothideomycetidae</taxon>
        <taxon>Mycosphaerellales</taxon>
        <taxon>Extremaceae</taxon>
        <taxon>Vermiconidia</taxon>
    </lineage>
</organism>
<comment type="caution">
    <text evidence="1">The sequence shown here is derived from an EMBL/GenBank/DDBJ whole genome shotgun (WGS) entry which is preliminary data.</text>
</comment>
<protein>
    <submittedName>
        <fullName evidence="1">Uncharacterized protein</fullName>
    </submittedName>
</protein>
<gene>
    <name evidence="1" type="ORF">LTR37_018527</name>
</gene>
<reference evidence="1" key="1">
    <citation type="submission" date="2023-07" db="EMBL/GenBank/DDBJ databases">
        <title>Black Yeasts Isolated from many extreme environments.</title>
        <authorList>
            <person name="Coleine C."/>
            <person name="Stajich J.E."/>
            <person name="Selbmann L."/>
        </authorList>
    </citation>
    <scope>NUCLEOTIDE SEQUENCE</scope>
    <source>
        <strain evidence="1">CCFEE 5714</strain>
    </source>
</reference>
<dbReference type="Proteomes" id="UP001281147">
    <property type="component" value="Unassembled WGS sequence"/>
</dbReference>